<protein>
    <recommendedName>
        <fullName evidence="4">Bucky ball</fullName>
    </recommendedName>
</protein>
<evidence type="ECO:0000256" key="1">
    <source>
        <dbReference type="SAM" id="MobiDB-lite"/>
    </source>
</evidence>
<dbReference type="EMBL" id="OZ035843">
    <property type="protein sequence ID" value="CAL1596347.1"/>
    <property type="molecule type" value="Genomic_DNA"/>
</dbReference>
<dbReference type="Proteomes" id="UP001497482">
    <property type="component" value="Chromosome 21"/>
</dbReference>
<evidence type="ECO:0000313" key="2">
    <source>
        <dbReference type="EMBL" id="CAL1596347.1"/>
    </source>
</evidence>
<reference evidence="2 3" key="1">
    <citation type="submission" date="2024-04" db="EMBL/GenBank/DDBJ databases">
        <authorList>
            <person name="Waldvogel A.-M."/>
            <person name="Schoenle A."/>
        </authorList>
    </citation>
    <scope>NUCLEOTIDE SEQUENCE [LARGE SCALE GENOMIC DNA]</scope>
</reference>
<sequence>MEDGAKGPHNGGQQRTHHRPFFYVQPPSQPQPYYMYQHWQMNNPYGHYALPGGYNMGRQCLSPYQYMQYPGFMYPQAPLYPMDFRRMFDPRFPCPPWDGSSRHQPSPPPQPPGFRETACSEAQTDPSDAIAKLIECLDKMQASEGRGAEGRELDSGVASQSSTMFSPTEEKNTVQKLQKNQSYLETPASTFSTMAGYDGDLSHRSLERWAEEMPLDSSSVQEEAGERAQEQVVPVEPPATGVPTDGGAPDEQSVPCDGAVEGRAPAEELDVDVSFQILKLPFELPSESPYYNYLSTHERLSVLSPSLDELSSRDEMFSTDLDEVELLPRHVYAGGRRLGADVVCRGEADKTWTVGSKRFVCACCGKGLPNGARSKGHCTKVYLDEGADSDDDDDDGGGGFVRGCDQPIRVVVRKHNGSRKTPSLPHRLTKSWSRRGPGRDQAEPGRGPNPETEAQEEGSTEGTDHGACLERVCREEPSRRSEAAVRRRTTAAHRLELQRNLQRSRDEDPLPWDRGAAPRDPPC</sequence>
<feature type="compositionally biased region" description="Basic and acidic residues" evidence="1">
    <location>
        <begin position="462"/>
        <end position="485"/>
    </location>
</feature>
<feature type="region of interest" description="Disordered" evidence="1">
    <location>
        <begin position="412"/>
        <end position="523"/>
    </location>
</feature>
<feature type="region of interest" description="Disordered" evidence="1">
    <location>
        <begin position="212"/>
        <end position="231"/>
    </location>
</feature>
<organism evidence="2 3">
    <name type="scientific">Knipowitschia caucasica</name>
    <name type="common">Caucasian dwarf goby</name>
    <name type="synonym">Pomatoschistus caucasicus</name>
    <dbReference type="NCBI Taxonomy" id="637954"/>
    <lineage>
        <taxon>Eukaryota</taxon>
        <taxon>Metazoa</taxon>
        <taxon>Chordata</taxon>
        <taxon>Craniata</taxon>
        <taxon>Vertebrata</taxon>
        <taxon>Euteleostomi</taxon>
        <taxon>Actinopterygii</taxon>
        <taxon>Neopterygii</taxon>
        <taxon>Teleostei</taxon>
        <taxon>Neoteleostei</taxon>
        <taxon>Acanthomorphata</taxon>
        <taxon>Gobiaria</taxon>
        <taxon>Gobiiformes</taxon>
        <taxon>Gobioidei</taxon>
        <taxon>Gobiidae</taxon>
        <taxon>Gobiinae</taxon>
        <taxon>Knipowitschia</taxon>
    </lineage>
</organism>
<keyword evidence="3" id="KW-1185">Reference proteome</keyword>
<feature type="region of interest" description="Disordered" evidence="1">
    <location>
        <begin position="143"/>
        <end position="177"/>
    </location>
</feature>
<feature type="compositionally biased region" description="Polar residues" evidence="1">
    <location>
        <begin position="157"/>
        <end position="166"/>
    </location>
</feature>
<name>A0AAV2L856_KNICA</name>
<dbReference type="InterPro" id="IPR053309">
    <property type="entry name" value="Balbiani_Body_Formation"/>
</dbReference>
<accession>A0AAV2L856</accession>
<feature type="compositionally biased region" description="Basic and acidic residues" evidence="1">
    <location>
        <begin position="493"/>
        <end position="508"/>
    </location>
</feature>
<feature type="region of interest" description="Disordered" evidence="1">
    <location>
        <begin position="236"/>
        <end position="258"/>
    </location>
</feature>
<evidence type="ECO:0000313" key="3">
    <source>
        <dbReference type="Proteomes" id="UP001497482"/>
    </source>
</evidence>
<feature type="region of interest" description="Disordered" evidence="1">
    <location>
        <begin position="95"/>
        <end position="123"/>
    </location>
</feature>
<gene>
    <name evidence="2" type="ORF">KC01_LOCUS25044</name>
</gene>
<dbReference type="PANTHER" id="PTHR38654:SF1">
    <property type="entry name" value="BUCKY BALL"/>
    <property type="match status" value="1"/>
</dbReference>
<evidence type="ECO:0008006" key="4">
    <source>
        <dbReference type="Google" id="ProtNLM"/>
    </source>
</evidence>
<proteinExistence type="predicted"/>
<dbReference type="AlphaFoldDB" id="A0AAV2L856"/>
<dbReference type="PANTHER" id="PTHR38654">
    <property type="entry name" value="BUCKY BALL-RELATED"/>
    <property type="match status" value="1"/>
</dbReference>